<evidence type="ECO:0000313" key="3">
    <source>
        <dbReference type="Proteomes" id="UP000510647"/>
    </source>
</evidence>
<dbReference type="Pfam" id="PF08240">
    <property type="entry name" value="ADH_N"/>
    <property type="match status" value="1"/>
</dbReference>
<dbReference type="InterPro" id="IPR020843">
    <property type="entry name" value="ER"/>
</dbReference>
<evidence type="ECO:0000313" key="2">
    <source>
        <dbReference type="EMBL" id="QLQ79648.1"/>
    </source>
</evidence>
<dbReference type="Gene3D" id="3.90.180.10">
    <property type="entry name" value="Medium-chain alcohol dehydrogenases, catalytic domain"/>
    <property type="match status" value="1"/>
</dbReference>
<dbReference type="Pfam" id="PF00107">
    <property type="entry name" value="ADH_zinc_N"/>
    <property type="match status" value="1"/>
</dbReference>
<dbReference type="SMART" id="SM00829">
    <property type="entry name" value="PKS_ER"/>
    <property type="match status" value="1"/>
</dbReference>
<reference evidence="2 3" key="1">
    <citation type="submission" date="2020-06" db="EMBL/GenBank/DDBJ databases">
        <title>The yeast mating-type switching endonuclease HO is a domesticated member of an unorthodox homing genetic element family.</title>
        <authorList>
            <person name="Coughlan A.Y."/>
            <person name="Lombardi L."/>
            <person name="Braun-Galleani S."/>
            <person name="Martos A.R."/>
            <person name="Galeote V."/>
            <person name="Bigey F."/>
            <person name="Dequin S."/>
            <person name="Byrne K.P."/>
            <person name="Wolfe K.H."/>
        </authorList>
    </citation>
    <scope>NUCLEOTIDE SEQUENCE [LARGE SCALE GENOMIC DNA]</scope>
    <source>
        <strain evidence="2 3">CBS2947</strain>
    </source>
</reference>
<dbReference type="OrthoDB" id="9992527at2759"/>
<dbReference type="CDD" id="cd08249">
    <property type="entry name" value="enoyl_reductase_like"/>
    <property type="match status" value="1"/>
</dbReference>
<name>A0A7H9HPJ3_9SACH</name>
<sequence length="366" mass="40182">MKAVVIEGDRAVVKETVPVPPLARDKLRIKVKAVAVNPTDWKHVSFKIGPQGSILGCDVAGEIVEVGDDVKGFEVGQVVYGVVHGASVKHPENGAFAEYSVLDPLLTLRVPGDGQLSGRDTVPESPVRSIEGAVSLPVSLVTAGLVLVHHLGLKAEWHPEQVQVDKPLLIWGGATAVGQMLIQLAKKLNGYSKIIVVASRKHEQQLKTYGADELFDYHDKDVVDQIKTKYKDLPYLIDAVSAPESFTNVYRLGNTDKPTKLIQLTTMSEEIIPEKQRNPQVTVEGAILYLVTGLDVPFGRFNFPADPVYREAAIKFVRFIEPKVIKGEINHIPLKIFHNGLEDVPVAMNKIKNGENSNVKYIVTLQ</sequence>
<organism evidence="2 3">
    <name type="scientific">Torulaspora globosa</name>
    <dbReference type="NCBI Taxonomy" id="48254"/>
    <lineage>
        <taxon>Eukaryota</taxon>
        <taxon>Fungi</taxon>
        <taxon>Dikarya</taxon>
        <taxon>Ascomycota</taxon>
        <taxon>Saccharomycotina</taxon>
        <taxon>Saccharomycetes</taxon>
        <taxon>Saccharomycetales</taxon>
        <taxon>Saccharomycetaceae</taxon>
        <taxon>Torulaspora</taxon>
    </lineage>
</organism>
<dbReference type="InterPro" id="IPR011032">
    <property type="entry name" value="GroES-like_sf"/>
</dbReference>
<protein>
    <recommendedName>
        <fullName evidence="1">Enoyl reductase (ER) domain-containing protein</fullName>
    </recommendedName>
</protein>
<feature type="domain" description="Enoyl reductase (ER)" evidence="1">
    <location>
        <begin position="8"/>
        <end position="365"/>
    </location>
</feature>
<dbReference type="InterPro" id="IPR036291">
    <property type="entry name" value="NAD(P)-bd_dom_sf"/>
</dbReference>
<dbReference type="AlphaFoldDB" id="A0A7H9HPJ3"/>
<dbReference type="InterPro" id="IPR013149">
    <property type="entry name" value="ADH-like_C"/>
</dbReference>
<keyword evidence="3" id="KW-1185">Reference proteome</keyword>
<dbReference type="InterPro" id="IPR013154">
    <property type="entry name" value="ADH-like_N"/>
</dbReference>
<dbReference type="PANTHER" id="PTHR45348">
    <property type="entry name" value="HYPOTHETICAL OXIDOREDUCTASE (EUROFUNG)"/>
    <property type="match status" value="1"/>
</dbReference>
<dbReference type="PANTHER" id="PTHR45348:SF2">
    <property type="entry name" value="ZINC-TYPE ALCOHOL DEHYDROGENASE-LIKE PROTEIN C2E1P3.01"/>
    <property type="match status" value="1"/>
</dbReference>
<dbReference type="SUPFAM" id="SSF50129">
    <property type="entry name" value="GroES-like"/>
    <property type="match status" value="1"/>
</dbReference>
<dbReference type="GO" id="GO:0016651">
    <property type="term" value="F:oxidoreductase activity, acting on NAD(P)H"/>
    <property type="evidence" value="ECO:0007669"/>
    <property type="project" value="InterPro"/>
</dbReference>
<evidence type="ECO:0000259" key="1">
    <source>
        <dbReference type="SMART" id="SM00829"/>
    </source>
</evidence>
<dbReference type="Proteomes" id="UP000510647">
    <property type="component" value="Chromosome 3"/>
</dbReference>
<proteinExistence type="predicted"/>
<dbReference type="InterPro" id="IPR047122">
    <property type="entry name" value="Trans-enoyl_RdTase-like"/>
</dbReference>
<accession>A0A7H9HPJ3</accession>
<dbReference type="Gene3D" id="3.40.50.720">
    <property type="entry name" value="NAD(P)-binding Rossmann-like Domain"/>
    <property type="match status" value="1"/>
</dbReference>
<dbReference type="SUPFAM" id="SSF51735">
    <property type="entry name" value="NAD(P)-binding Rossmann-fold domains"/>
    <property type="match status" value="1"/>
</dbReference>
<dbReference type="EMBL" id="CP059269">
    <property type="protein sequence ID" value="QLQ79648.1"/>
    <property type="molecule type" value="Genomic_DNA"/>
</dbReference>
<gene>
    <name evidence="2" type="ORF">HG537_0C02950</name>
</gene>